<dbReference type="InterPro" id="IPR035952">
    <property type="entry name" value="Rhomboid-like_sf"/>
</dbReference>
<evidence type="ECO:0000256" key="2">
    <source>
        <dbReference type="ARBA" id="ARBA00009045"/>
    </source>
</evidence>
<feature type="transmembrane region" description="Helical" evidence="7">
    <location>
        <begin position="198"/>
        <end position="219"/>
    </location>
</feature>
<evidence type="ECO:0000256" key="5">
    <source>
        <dbReference type="ARBA" id="ARBA00022989"/>
    </source>
</evidence>
<evidence type="ECO:0000313" key="10">
    <source>
        <dbReference type="Proteomes" id="UP000063964"/>
    </source>
</evidence>
<evidence type="ECO:0000256" key="3">
    <source>
        <dbReference type="ARBA" id="ARBA00022692"/>
    </source>
</evidence>
<evidence type="ECO:0000313" key="9">
    <source>
        <dbReference type="EMBL" id="AMD93644.1"/>
    </source>
</evidence>
<dbReference type="EMBL" id="CP014230">
    <property type="protein sequence ID" value="AMD93644.1"/>
    <property type="molecule type" value="Genomic_DNA"/>
</dbReference>
<accession>A0A0X8JRG5</accession>
<evidence type="ECO:0000256" key="7">
    <source>
        <dbReference type="SAM" id="Phobius"/>
    </source>
</evidence>
<proteinExistence type="inferred from homology"/>
<keyword evidence="4" id="KW-0378">Hydrolase</keyword>
<evidence type="ECO:0000256" key="4">
    <source>
        <dbReference type="ARBA" id="ARBA00022801"/>
    </source>
</evidence>
<dbReference type="SUPFAM" id="SSF144091">
    <property type="entry name" value="Rhomboid-like"/>
    <property type="match status" value="1"/>
</dbReference>
<feature type="domain" description="Peptidase S54 rhomboid" evidence="8">
    <location>
        <begin position="134"/>
        <end position="286"/>
    </location>
</feature>
<keyword evidence="5 7" id="KW-1133">Transmembrane helix</keyword>
<feature type="transmembrane region" description="Helical" evidence="7">
    <location>
        <begin position="147"/>
        <end position="165"/>
    </location>
</feature>
<dbReference type="KEGG" id="doa:AXF15_11400"/>
<dbReference type="Proteomes" id="UP000063964">
    <property type="component" value="Chromosome"/>
</dbReference>
<evidence type="ECO:0000256" key="1">
    <source>
        <dbReference type="ARBA" id="ARBA00004141"/>
    </source>
</evidence>
<feature type="transmembrane region" description="Helical" evidence="7">
    <location>
        <begin position="12"/>
        <end position="32"/>
    </location>
</feature>
<feature type="transmembrane region" description="Helical" evidence="7">
    <location>
        <begin position="172"/>
        <end position="192"/>
    </location>
</feature>
<protein>
    <recommendedName>
        <fullName evidence="8">Peptidase S54 rhomboid domain-containing protein</fullName>
    </recommendedName>
</protein>
<keyword evidence="10" id="KW-1185">Reference proteome</keyword>
<dbReference type="SUPFAM" id="SSF48452">
    <property type="entry name" value="TPR-like"/>
    <property type="match status" value="1"/>
</dbReference>
<dbReference type="Gene3D" id="1.20.1540.10">
    <property type="entry name" value="Rhomboid-like"/>
    <property type="match status" value="1"/>
</dbReference>
<dbReference type="InterPro" id="IPR050925">
    <property type="entry name" value="Rhomboid_protease_S54"/>
</dbReference>
<dbReference type="InterPro" id="IPR011990">
    <property type="entry name" value="TPR-like_helical_dom_sf"/>
</dbReference>
<feature type="transmembrane region" description="Helical" evidence="7">
    <location>
        <begin position="265"/>
        <end position="284"/>
    </location>
</feature>
<dbReference type="PANTHER" id="PTHR43731">
    <property type="entry name" value="RHOMBOID PROTEASE"/>
    <property type="match status" value="1"/>
</dbReference>
<dbReference type="Gene3D" id="1.25.40.10">
    <property type="entry name" value="Tetratricopeptide repeat domain"/>
    <property type="match status" value="1"/>
</dbReference>
<dbReference type="OrthoDB" id="9813074at2"/>
<dbReference type="GO" id="GO:0004252">
    <property type="term" value="F:serine-type endopeptidase activity"/>
    <property type="evidence" value="ECO:0007669"/>
    <property type="project" value="InterPro"/>
</dbReference>
<evidence type="ECO:0000259" key="8">
    <source>
        <dbReference type="Pfam" id="PF01694"/>
    </source>
</evidence>
<reference evidence="10" key="1">
    <citation type="submission" date="2016-02" db="EMBL/GenBank/DDBJ databases">
        <authorList>
            <person name="Holder M.E."/>
            <person name="Ajami N.J."/>
            <person name="Petrosino J.F."/>
        </authorList>
    </citation>
    <scope>NUCLEOTIDE SEQUENCE [LARGE SCALE GENOMIC DNA]</scope>
    <source>
        <strain evidence="10">DSM 12838</strain>
    </source>
</reference>
<dbReference type="Pfam" id="PF01694">
    <property type="entry name" value="Rhomboid"/>
    <property type="match status" value="1"/>
</dbReference>
<dbReference type="STRING" id="888061.AXF15_11400"/>
<feature type="transmembrane region" description="Helical" evidence="7">
    <location>
        <begin position="226"/>
        <end position="245"/>
    </location>
</feature>
<dbReference type="AlphaFoldDB" id="A0A0X8JRG5"/>
<comment type="similarity">
    <text evidence="2">Belongs to the peptidase S54 family.</text>
</comment>
<dbReference type="GO" id="GO:0016020">
    <property type="term" value="C:membrane"/>
    <property type="evidence" value="ECO:0007669"/>
    <property type="project" value="UniProtKB-SubCell"/>
</dbReference>
<organism evidence="9 10">
    <name type="scientific">Desulfomicrobium orale DSM 12838</name>
    <dbReference type="NCBI Taxonomy" id="888061"/>
    <lineage>
        <taxon>Bacteria</taxon>
        <taxon>Pseudomonadati</taxon>
        <taxon>Thermodesulfobacteriota</taxon>
        <taxon>Desulfovibrionia</taxon>
        <taxon>Desulfovibrionales</taxon>
        <taxon>Desulfomicrobiaceae</taxon>
        <taxon>Desulfomicrobium</taxon>
    </lineage>
</organism>
<sequence>MIIPLYRKITLRTFPYCTLCLVLINVAVFLLFQRNDDLYHEMAIEYYVESGLLDMEFSFYKSYKGNIEEKNISPEEKFFLMKRDKDFEWKLTRGEIIPHTAEEYPTWKKNRDRYENLLQKTVSARFGLSTDNPRWSQFFTHMFLHGGWDHLLGNMIFLWLAGCLLEQGCGALVLALVYLGGGLCAAGLFLGTLPGQTISTLVGASGSIAGIMGAITTLYGMQRIKIFLMLGFYFNYLRVPAMLLLPLWIGYELFNNLQYGETNNVAYMAHVGGLLGGAAIGFVLRRFLAVKVDAADPEEQPADLTETLFADALLAMRELRFERAEEILQDVVRQDPHHLRAHQQLFAIAKARTDVPAMARYGQNLLERLAAAGSDSEALAVYQELVRRNAWPERPERLASLASFLSRQEQWGELEKAVALIIRRAPGTPQIPALLLQLAHGLRRSGNDERGVLCLRLLAARYPHSQEAILAQSALRSG</sequence>
<gene>
    <name evidence="9" type="ORF">AXF15_11400</name>
</gene>
<keyword evidence="3 7" id="KW-0812">Transmembrane</keyword>
<keyword evidence="6 7" id="KW-0472">Membrane</keyword>
<dbReference type="PANTHER" id="PTHR43731:SF14">
    <property type="entry name" value="PRESENILIN-ASSOCIATED RHOMBOID-LIKE PROTEIN, MITOCHONDRIAL"/>
    <property type="match status" value="1"/>
</dbReference>
<evidence type="ECO:0000256" key="6">
    <source>
        <dbReference type="ARBA" id="ARBA00023136"/>
    </source>
</evidence>
<dbReference type="InterPro" id="IPR022764">
    <property type="entry name" value="Peptidase_S54_rhomboid_dom"/>
</dbReference>
<name>A0A0X8JRG5_9BACT</name>
<comment type="subcellular location">
    <subcellularLocation>
        <location evidence="1">Membrane</location>
        <topology evidence="1">Multi-pass membrane protein</topology>
    </subcellularLocation>
</comment>